<comment type="caution">
    <text evidence="1">The sequence shown here is derived from an EMBL/GenBank/DDBJ whole genome shotgun (WGS) entry which is preliminary data.</text>
</comment>
<organism evidence="1 2">
    <name type="scientific">Prorocentrum cordatum</name>
    <dbReference type="NCBI Taxonomy" id="2364126"/>
    <lineage>
        <taxon>Eukaryota</taxon>
        <taxon>Sar</taxon>
        <taxon>Alveolata</taxon>
        <taxon>Dinophyceae</taxon>
        <taxon>Prorocentrales</taxon>
        <taxon>Prorocentraceae</taxon>
        <taxon>Prorocentrum</taxon>
    </lineage>
</organism>
<accession>A0ABN9QQT9</accession>
<dbReference type="EMBL" id="CAUYUJ010004026">
    <property type="protein sequence ID" value="CAK0807865.1"/>
    <property type="molecule type" value="Genomic_DNA"/>
</dbReference>
<feature type="non-terminal residue" evidence="1">
    <location>
        <position position="1"/>
    </location>
</feature>
<keyword evidence="2" id="KW-1185">Reference proteome</keyword>
<feature type="non-terminal residue" evidence="1">
    <location>
        <position position="120"/>
    </location>
</feature>
<evidence type="ECO:0000313" key="1">
    <source>
        <dbReference type="EMBL" id="CAK0807865.1"/>
    </source>
</evidence>
<dbReference type="Proteomes" id="UP001189429">
    <property type="component" value="Unassembled WGS sequence"/>
</dbReference>
<evidence type="ECO:0000313" key="2">
    <source>
        <dbReference type="Proteomes" id="UP001189429"/>
    </source>
</evidence>
<protein>
    <submittedName>
        <fullName evidence="1">Uncharacterized protein</fullName>
    </submittedName>
</protein>
<name>A0ABN9QQT9_9DINO</name>
<reference evidence="1" key="1">
    <citation type="submission" date="2023-10" db="EMBL/GenBank/DDBJ databases">
        <authorList>
            <person name="Chen Y."/>
            <person name="Shah S."/>
            <person name="Dougan E. K."/>
            <person name="Thang M."/>
            <person name="Chan C."/>
        </authorList>
    </citation>
    <scope>NUCLEOTIDE SEQUENCE [LARGE SCALE GENOMIC DNA]</scope>
</reference>
<sequence length="120" mass="12624">FSSSSTGPPASPLRRFRRCSAISAATISGGCSTSLPRVPPPTGASTWGPTNLLARLRRKWLYVGSVVHALTSSGDGGRLTASVAYSRTDGPTCSRSRRTPMTLLSPCSSTKRASWTSISH</sequence>
<proteinExistence type="predicted"/>
<gene>
    <name evidence="1" type="ORF">PCOR1329_LOCUS13619</name>
</gene>